<evidence type="ECO:0000313" key="3">
    <source>
        <dbReference type="EMBL" id="MFC5712280.1"/>
    </source>
</evidence>
<proteinExistence type="predicted"/>
<keyword evidence="4" id="KW-1185">Reference proteome</keyword>
<dbReference type="Proteomes" id="UP001596142">
    <property type="component" value="Unassembled WGS sequence"/>
</dbReference>
<protein>
    <submittedName>
        <fullName evidence="3">DUF4236 domain-containing protein</fullName>
    </submittedName>
</protein>
<name>A0ABW0YLJ2_9BACI</name>
<reference evidence="4" key="1">
    <citation type="journal article" date="2019" name="Int. J. Syst. Evol. Microbiol.">
        <title>The Global Catalogue of Microorganisms (GCM) 10K type strain sequencing project: providing services to taxonomists for standard genome sequencing and annotation.</title>
        <authorList>
            <consortium name="The Broad Institute Genomics Platform"/>
            <consortium name="The Broad Institute Genome Sequencing Center for Infectious Disease"/>
            <person name="Wu L."/>
            <person name="Ma J."/>
        </authorList>
    </citation>
    <scope>NUCLEOTIDE SEQUENCE [LARGE SCALE GENOMIC DNA]</scope>
    <source>
        <strain evidence="4">CECT 7184</strain>
    </source>
</reference>
<dbReference type="EMBL" id="JBHSOZ010000003">
    <property type="protein sequence ID" value="MFC5712280.1"/>
    <property type="molecule type" value="Genomic_DNA"/>
</dbReference>
<feature type="domain" description="DUF4236" evidence="2">
    <location>
        <begin position="3"/>
        <end position="56"/>
    </location>
</feature>
<organism evidence="3 4">
    <name type="scientific">Thalassorhabdus alkalitolerans</name>
    <dbReference type="NCBI Taxonomy" id="2282697"/>
    <lineage>
        <taxon>Bacteria</taxon>
        <taxon>Bacillati</taxon>
        <taxon>Bacillota</taxon>
        <taxon>Bacilli</taxon>
        <taxon>Bacillales</taxon>
        <taxon>Bacillaceae</taxon>
        <taxon>Thalassorhabdus</taxon>
    </lineage>
</organism>
<sequence>MSFRFQKRVSVAPGVRLNFSKRGISTTVGRQGASVSLGKKGLYGNIGIPGSGLSYRSRLDKGAAGQRHYESTEKLPYDANLVYDDSSHSFTFVDRMGDELPANHLRELKKQNASKLKELYKEKEREINEQTTKLLEIHHELSPPKTVSEIENEIREETTVTASPPQREEIYLREKAKLENETSSFLKVLRFLSPKQKDEFNERVKQQTIETFNNEQASYDELIELAKQERTYRIDLLHRMMAGSLEAMDEWLTMMLEKLDFPIDTDIDFQVLGPKTVYVDVKLPPLQVVPVSKASILKSGKLKIERKSKKQQRNHYAKMVGGAALYLSSYIFSLLPNCDRIVLSGYTIEPDPVTGHDNEWYLYSIDVDRETLYTLKMRQVHPIQSFKQFHPRMDATKTYIFKPITPYEPEEITVYEKQA</sequence>
<dbReference type="InterPro" id="IPR025330">
    <property type="entry name" value="DUF4236"/>
</dbReference>
<keyword evidence="1" id="KW-0175">Coiled coil</keyword>
<evidence type="ECO:0000256" key="1">
    <source>
        <dbReference type="SAM" id="Coils"/>
    </source>
</evidence>
<dbReference type="Pfam" id="PF14020">
    <property type="entry name" value="DUF4236"/>
    <property type="match status" value="1"/>
</dbReference>
<gene>
    <name evidence="3" type="ORF">ACFPU1_05760</name>
</gene>
<evidence type="ECO:0000313" key="4">
    <source>
        <dbReference type="Proteomes" id="UP001596142"/>
    </source>
</evidence>
<dbReference type="RefSeq" id="WP_385939365.1">
    <property type="nucleotide sequence ID" value="NZ_JBHSOZ010000003.1"/>
</dbReference>
<feature type="coiled-coil region" evidence="1">
    <location>
        <begin position="105"/>
        <end position="140"/>
    </location>
</feature>
<evidence type="ECO:0000259" key="2">
    <source>
        <dbReference type="Pfam" id="PF14020"/>
    </source>
</evidence>
<comment type="caution">
    <text evidence="3">The sequence shown here is derived from an EMBL/GenBank/DDBJ whole genome shotgun (WGS) entry which is preliminary data.</text>
</comment>
<accession>A0ABW0YLJ2</accession>